<dbReference type="InterPro" id="IPR000727">
    <property type="entry name" value="T_SNARE_dom"/>
</dbReference>
<accession>A0AAW0GPN0</accession>
<keyword evidence="10" id="KW-1185">Reference proteome</keyword>
<dbReference type="PROSITE" id="PS50192">
    <property type="entry name" value="T_SNARE"/>
    <property type="match status" value="1"/>
</dbReference>
<comment type="subcellular location">
    <subcellularLocation>
        <location evidence="1">Membrane</location>
        <topology evidence="1">Single-pass membrane protein</topology>
    </subcellularLocation>
</comment>
<dbReference type="PANTHER" id="PTHR12791">
    <property type="entry name" value="GOLGI SNARE BET1-RELATED"/>
    <property type="match status" value="1"/>
</dbReference>
<evidence type="ECO:0000313" key="9">
    <source>
        <dbReference type="EMBL" id="KAK7691456.1"/>
    </source>
</evidence>
<sequence length="302" mass="33385">MASLAKLTSISTQTLSLLLERQRLQTLSGPTTNSLHLPQITRNLNQLRLGIVELEEKGGNPEAVKLLKGQYERMRGMLGPEAETAGIPSLKQTSSEEPSPAASSSSLPRSSVSPHPPDLPPKQVEGPFAPYTDDPEAAYPSDGELLQTQRQIMDDQDLHLDNLSHSINRQRDLSLQINGELEEHAGLLESLDEELDRTSGRLSGARRRLDKVAKGAKENGSTVMIGVLIFIPFSFSYILGSRLLRPNGQWSWQDSLFVDSTLAQNEIYTVSASWEIFKLPVPRHGHELRPVFGPLALVTFMF</sequence>
<keyword evidence="2" id="KW-0813">Transport</keyword>
<evidence type="ECO:0000256" key="2">
    <source>
        <dbReference type="ARBA" id="ARBA00022448"/>
    </source>
</evidence>
<evidence type="ECO:0000256" key="3">
    <source>
        <dbReference type="ARBA" id="ARBA00022692"/>
    </source>
</evidence>
<proteinExistence type="predicted"/>
<protein>
    <recommendedName>
        <fullName evidence="8">t-SNARE coiled-coil homology domain-containing protein</fullName>
    </recommendedName>
</protein>
<evidence type="ECO:0000313" key="10">
    <source>
        <dbReference type="Proteomes" id="UP001385951"/>
    </source>
</evidence>
<evidence type="ECO:0000256" key="7">
    <source>
        <dbReference type="SAM" id="Phobius"/>
    </source>
</evidence>
<feature type="domain" description="T-SNARE coiled-coil homology" evidence="8">
    <location>
        <begin position="150"/>
        <end position="212"/>
    </location>
</feature>
<dbReference type="GO" id="GO:0005737">
    <property type="term" value="C:cytoplasm"/>
    <property type="evidence" value="ECO:0007669"/>
    <property type="project" value="UniProtKB-ARBA"/>
</dbReference>
<dbReference type="EMBL" id="JASBNA010000005">
    <property type="protein sequence ID" value="KAK7691456.1"/>
    <property type="molecule type" value="Genomic_DNA"/>
</dbReference>
<comment type="caution">
    <text evidence="9">The sequence shown here is derived from an EMBL/GenBank/DDBJ whole genome shotgun (WGS) entry which is preliminary data.</text>
</comment>
<feature type="transmembrane region" description="Helical" evidence="7">
    <location>
        <begin position="221"/>
        <end position="240"/>
    </location>
</feature>
<dbReference type="Gene3D" id="1.20.5.110">
    <property type="match status" value="1"/>
</dbReference>
<dbReference type="GO" id="GO:0012505">
    <property type="term" value="C:endomembrane system"/>
    <property type="evidence" value="ECO:0007669"/>
    <property type="project" value="UniProtKB-ARBA"/>
</dbReference>
<dbReference type="GO" id="GO:0016020">
    <property type="term" value="C:membrane"/>
    <property type="evidence" value="ECO:0007669"/>
    <property type="project" value="UniProtKB-SubCell"/>
</dbReference>
<dbReference type="CDD" id="cd15859">
    <property type="entry name" value="SNARE_SYN8"/>
    <property type="match status" value="1"/>
</dbReference>
<keyword evidence="4 7" id="KW-1133">Transmembrane helix</keyword>
<dbReference type="SUPFAM" id="SSF58038">
    <property type="entry name" value="SNARE fusion complex"/>
    <property type="match status" value="1"/>
</dbReference>
<feature type="compositionally biased region" description="Low complexity" evidence="6">
    <location>
        <begin position="95"/>
        <end position="113"/>
    </location>
</feature>
<evidence type="ECO:0000259" key="8">
    <source>
        <dbReference type="PROSITE" id="PS50192"/>
    </source>
</evidence>
<name>A0AAW0GPN0_9APHY</name>
<dbReference type="SMART" id="SM00397">
    <property type="entry name" value="t_SNARE"/>
    <property type="match status" value="1"/>
</dbReference>
<feature type="region of interest" description="Disordered" evidence="6">
    <location>
        <begin position="87"/>
        <end position="140"/>
    </location>
</feature>
<gene>
    <name evidence="9" type="ORF">QCA50_004855</name>
</gene>
<keyword evidence="5 7" id="KW-0472">Membrane</keyword>
<evidence type="ECO:0000256" key="5">
    <source>
        <dbReference type="ARBA" id="ARBA00023136"/>
    </source>
</evidence>
<dbReference type="Proteomes" id="UP001385951">
    <property type="component" value="Unassembled WGS sequence"/>
</dbReference>
<evidence type="ECO:0000256" key="1">
    <source>
        <dbReference type="ARBA" id="ARBA00004167"/>
    </source>
</evidence>
<reference evidence="9 10" key="1">
    <citation type="submission" date="2022-09" db="EMBL/GenBank/DDBJ databases">
        <authorList>
            <person name="Palmer J.M."/>
        </authorList>
    </citation>
    <scope>NUCLEOTIDE SEQUENCE [LARGE SCALE GENOMIC DNA]</scope>
    <source>
        <strain evidence="9 10">DSM 7382</strain>
    </source>
</reference>
<organism evidence="9 10">
    <name type="scientific">Cerrena zonata</name>
    <dbReference type="NCBI Taxonomy" id="2478898"/>
    <lineage>
        <taxon>Eukaryota</taxon>
        <taxon>Fungi</taxon>
        <taxon>Dikarya</taxon>
        <taxon>Basidiomycota</taxon>
        <taxon>Agaricomycotina</taxon>
        <taxon>Agaricomycetes</taxon>
        <taxon>Polyporales</taxon>
        <taxon>Cerrenaceae</taxon>
        <taxon>Cerrena</taxon>
    </lineage>
</organism>
<evidence type="ECO:0000256" key="4">
    <source>
        <dbReference type="ARBA" id="ARBA00022989"/>
    </source>
</evidence>
<evidence type="ECO:0000256" key="6">
    <source>
        <dbReference type="SAM" id="MobiDB-lite"/>
    </source>
</evidence>
<keyword evidence="3 7" id="KW-0812">Transmembrane</keyword>
<dbReference type="AlphaFoldDB" id="A0AAW0GPN0"/>